<dbReference type="Gene3D" id="1.10.10.10">
    <property type="entry name" value="Winged helix-like DNA-binding domain superfamily/Winged helix DNA-binding domain"/>
    <property type="match status" value="1"/>
</dbReference>
<dbReference type="SUPFAM" id="SSF46785">
    <property type="entry name" value="Winged helix' DNA-binding domain"/>
    <property type="match status" value="1"/>
</dbReference>
<dbReference type="GO" id="GO:0006950">
    <property type="term" value="P:response to stress"/>
    <property type="evidence" value="ECO:0007669"/>
    <property type="project" value="TreeGrafter"/>
</dbReference>
<dbReference type="EMBL" id="VDUZ01000027">
    <property type="protein sequence ID" value="TXL73201.1"/>
    <property type="molecule type" value="Genomic_DNA"/>
</dbReference>
<dbReference type="InterPro" id="IPR036390">
    <property type="entry name" value="WH_DNA-bd_sf"/>
</dbReference>
<keyword evidence="4" id="KW-1185">Reference proteome</keyword>
<dbReference type="SMART" id="SM00347">
    <property type="entry name" value="HTH_MARR"/>
    <property type="match status" value="1"/>
</dbReference>
<dbReference type="Pfam" id="PF01047">
    <property type="entry name" value="MarR"/>
    <property type="match status" value="1"/>
</dbReference>
<dbReference type="GO" id="GO:0003700">
    <property type="term" value="F:DNA-binding transcription factor activity"/>
    <property type="evidence" value="ECO:0007669"/>
    <property type="project" value="InterPro"/>
</dbReference>
<gene>
    <name evidence="3" type="ORF">FHP25_22525</name>
</gene>
<accession>A0A5C8PI75</accession>
<reference evidence="3 4" key="1">
    <citation type="submission" date="2019-06" db="EMBL/GenBank/DDBJ databases">
        <title>New taxonomy in bacterial strain CC-CFT640, isolated from vineyard.</title>
        <authorList>
            <person name="Lin S.-Y."/>
            <person name="Tsai C.-F."/>
            <person name="Young C.-C."/>
        </authorList>
    </citation>
    <scope>NUCLEOTIDE SEQUENCE [LARGE SCALE GENOMIC DNA]</scope>
    <source>
        <strain evidence="3 4">CC-CFT640</strain>
    </source>
</reference>
<dbReference type="Proteomes" id="UP000321638">
    <property type="component" value="Unassembled WGS sequence"/>
</dbReference>
<proteinExistence type="predicted"/>
<dbReference type="PROSITE" id="PS50995">
    <property type="entry name" value="HTH_MARR_2"/>
    <property type="match status" value="1"/>
</dbReference>
<dbReference type="InterPro" id="IPR039422">
    <property type="entry name" value="MarR/SlyA-like"/>
</dbReference>
<dbReference type="PRINTS" id="PR00598">
    <property type="entry name" value="HTHMARR"/>
</dbReference>
<evidence type="ECO:0000313" key="4">
    <source>
        <dbReference type="Proteomes" id="UP000321638"/>
    </source>
</evidence>
<feature type="region of interest" description="Disordered" evidence="1">
    <location>
        <begin position="1"/>
        <end position="24"/>
    </location>
</feature>
<dbReference type="AlphaFoldDB" id="A0A5C8PI75"/>
<evidence type="ECO:0000256" key="1">
    <source>
        <dbReference type="SAM" id="MobiDB-lite"/>
    </source>
</evidence>
<dbReference type="RefSeq" id="WP_147849220.1">
    <property type="nucleotide sequence ID" value="NZ_VDUZ01000027.1"/>
</dbReference>
<dbReference type="OrthoDB" id="8228089at2"/>
<feature type="domain" description="HTH marR-type" evidence="2">
    <location>
        <begin position="29"/>
        <end position="163"/>
    </location>
</feature>
<dbReference type="PANTHER" id="PTHR33164:SF89">
    <property type="entry name" value="MARR FAMILY REGULATORY PROTEIN"/>
    <property type="match status" value="1"/>
</dbReference>
<comment type="caution">
    <text evidence="3">The sequence shown here is derived from an EMBL/GenBank/DDBJ whole genome shotgun (WGS) entry which is preliminary data.</text>
</comment>
<evidence type="ECO:0000313" key="3">
    <source>
        <dbReference type="EMBL" id="TXL73201.1"/>
    </source>
</evidence>
<dbReference type="InterPro" id="IPR036388">
    <property type="entry name" value="WH-like_DNA-bd_sf"/>
</dbReference>
<name>A0A5C8PI75_9HYPH</name>
<protein>
    <submittedName>
        <fullName evidence="3">MarR family transcriptional regulator</fullName>
    </submittedName>
</protein>
<dbReference type="InterPro" id="IPR000835">
    <property type="entry name" value="HTH_MarR-typ"/>
</dbReference>
<evidence type="ECO:0000259" key="2">
    <source>
        <dbReference type="PROSITE" id="PS50995"/>
    </source>
</evidence>
<dbReference type="PANTHER" id="PTHR33164">
    <property type="entry name" value="TRANSCRIPTIONAL REGULATOR, MARR FAMILY"/>
    <property type="match status" value="1"/>
</dbReference>
<organism evidence="3 4">
    <name type="scientific">Vineibacter terrae</name>
    <dbReference type="NCBI Taxonomy" id="2586908"/>
    <lineage>
        <taxon>Bacteria</taxon>
        <taxon>Pseudomonadati</taxon>
        <taxon>Pseudomonadota</taxon>
        <taxon>Alphaproteobacteria</taxon>
        <taxon>Hyphomicrobiales</taxon>
        <taxon>Vineibacter</taxon>
    </lineage>
</organism>
<sequence length="168" mass="18136">MPRPSRHSDMPSPDTAGPGSDGLDRGMLPGLVGYALRRAQVAVFQDFAREMAAMRVPVTPGEFGILVLVSRNPGLSQTALARAIGVDRSTLVPILDRLERHGLIKRHPSPTDRRSHALELGAAGMALLPLYEAAVRRHERRIQRRLRAGEGGALIAALDLLLDGATSR</sequence>